<protein>
    <submittedName>
        <fullName evidence="5">Phosphoenolpyruvate synthase regulatory protein</fullName>
    </submittedName>
</protein>
<evidence type="ECO:0000313" key="5">
    <source>
        <dbReference type="EMBL" id="VAX06905.1"/>
    </source>
</evidence>
<evidence type="ECO:0000256" key="3">
    <source>
        <dbReference type="ARBA" id="ARBA00022741"/>
    </source>
</evidence>
<keyword evidence="3" id="KW-0547">Nucleotide-binding</keyword>
<keyword evidence="2" id="KW-0808">Transferase</keyword>
<dbReference type="PANTHER" id="PTHR31756">
    <property type="entry name" value="PYRUVATE, PHOSPHATE DIKINASE REGULATORY PROTEIN 1, CHLOROPLASTIC"/>
    <property type="match status" value="1"/>
</dbReference>
<organism evidence="5">
    <name type="scientific">hydrothermal vent metagenome</name>
    <dbReference type="NCBI Taxonomy" id="652676"/>
    <lineage>
        <taxon>unclassified sequences</taxon>
        <taxon>metagenomes</taxon>
        <taxon>ecological metagenomes</taxon>
    </lineage>
</organism>
<dbReference type="HAMAP" id="MF_01062">
    <property type="entry name" value="PSRP"/>
    <property type="match status" value="1"/>
</dbReference>
<name>A0A3B1BKZ9_9ZZZZ</name>
<dbReference type="GO" id="GO:0004674">
    <property type="term" value="F:protein serine/threonine kinase activity"/>
    <property type="evidence" value="ECO:0007669"/>
    <property type="project" value="UniProtKB-KW"/>
</dbReference>
<dbReference type="Pfam" id="PF03618">
    <property type="entry name" value="Kinase-PPPase"/>
    <property type="match status" value="1"/>
</dbReference>
<keyword evidence="5" id="KW-0670">Pyruvate</keyword>
<dbReference type="EMBL" id="UOFX01000020">
    <property type="protein sequence ID" value="VAX06905.1"/>
    <property type="molecule type" value="Genomic_DNA"/>
</dbReference>
<evidence type="ECO:0000256" key="4">
    <source>
        <dbReference type="ARBA" id="ARBA00022777"/>
    </source>
</evidence>
<keyword evidence="4" id="KW-0418">Kinase</keyword>
<evidence type="ECO:0000256" key="1">
    <source>
        <dbReference type="ARBA" id="ARBA00022527"/>
    </source>
</evidence>
<evidence type="ECO:0000256" key="2">
    <source>
        <dbReference type="ARBA" id="ARBA00022679"/>
    </source>
</evidence>
<dbReference type="PANTHER" id="PTHR31756:SF3">
    <property type="entry name" value="PYRUVATE, PHOSPHATE DIKINASE REGULATORY PROTEIN 1, CHLOROPLASTIC"/>
    <property type="match status" value="1"/>
</dbReference>
<accession>A0A3B1BKZ9</accession>
<gene>
    <name evidence="5" type="ORF">MNBD_GAMMA26-1964</name>
</gene>
<dbReference type="GO" id="GO:0005524">
    <property type="term" value="F:ATP binding"/>
    <property type="evidence" value="ECO:0007669"/>
    <property type="project" value="InterPro"/>
</dbReference>
<proteinExistence type="inferred from homology"/>
<dbReference type="InterPro" id="IPR026530">
    <property type="entry name" value="PSRP"/>
</dbReference>
<dbReference type="AlphaFoldDB" id="A0A3B1BKZ9"/>
<dbReference type="NCBIfam" id="NF003742">
    <property type="entry name" value="PRK05339.1"/>
    <property type="match status" value="1"/>
</dbReference>
<sequence>MKRKAFYISDRTGITVEALAKSLLTQFEGVTFDRQIIPYVDTVEKVRQVVERINAAADADGVPPLIFSSMVDVRCRNVLEASKGVVMDFFGAFIAPLEKTLGVESSYNIGRVHTIGSGEGYDRWIDAVNFALSHDDGQRLKKLDTADLILVGVSRSGKTPTSLYLAMQFGIRAANYPITDDDFDCEGLPEVLKSHKKILFGLTISPQRLSNIRQERKPDSHYASLAQCRKEVQIVERMFKREKVPFLNTTAKSIEELASGILVQTGLKRRAAVTR</sequence>
<keyword evidence="1" id="KW-0723">Serine/threonine-protein kinase</keyword>
<reference evidence="5" key="1">
    <citation type="submission" date="2018-06" db="EMBL/GenBank/DDBJ databases">
        <authorList>
            <person name="Zhirakovskaya E."/>
        </authorList>
    </citation>
    <scope>NUCLEOTIDE SEQUENCE</scope>
</reference>
<dbReference type="InterPro" id="IPR005177">
    <property type="entry name" value="Kinase-pyrophosphorylase"/>
</dbReference>